<evidence type="ECO:0000256" key="2">
    <source>
        <dbReference type="ARBA" id="ARBA00022555"/>
    </source>
</evidence>
<dbReference type="Pfam" id="PF20258">
    <property type="entry name" value="tRNA_Me_trans_C"/>
    <property type="match status" value="1"/>
</dbReference>
<dbReference type="InterPro" id="IPR046884">
    <property type="entry name" value="MnmA-like_central"/>
</dbReference>
<dbReference type="GO" id="GO:0005524">
    <property type="term" value="F:ATP binding"/>
    <property type="evidence" value="ECO:0007669"/>
    <property type="project" value="UniProtKB-KW"/>
</dbReference>
<evidence type="ECO:0000256" key="1">
    <source>
        <dbReference type="ARBA" id="ARBA00011949"/>
    </source>
</evidence>
<evidence type="ECO:0000256" key="6">
    <source>
        <dbReference type="ARBA" id="ARBA00022840"/>
    </source>
</evidence>
<dbReference type="PANTHER" id="PTHR11933:SF5">
    <property type="entry name" value="MITOCHONDRIAL TRNA-SPECIFIC 2-THIOURIDYLASE 1"/>
    <property type="match status" value="1"/>
</dbReference>
<evidence type="ECO:0000256" key="8">
    <source>
        <dbReference type="ARBA" id="ARBA00023157"/>
    </source>
</evidence>
<comment type="catalytic activity">
    <reaction evidence="9">
        <text>S-sulfanyl-L-cysteinyl-[protein] + uridine(34) in tRNA + AH2 + ATP = 2-thiouridine(34) in tRNA + L-cysteinyl-[protein] + A + AMP + diphosphate + H(+)</text>
        <dbReference type="Rhea" id="RHEA:47032"/>
        <dbReference type="Rhea" id="RHEA-COMP:10131"/>
        <dbReference type="Rhea" id="RHEA-COMP:11726"/>
        <dbReference type="Rhea" id="RHEA-COMP:11727"/>
        <dbReference type="Rhea" id="RHEA-COMP:11728"/>
        <dbReference type="ChEBI" id="CHEBI:13193"/>
        <dbReference type="ChEBI" id="CHEBI:15378"/>
        <dbReference type="ChEBI" id="CHEBI:17499"/>
        <dbReference type="ChEBI" id="CHEBI:29950"/>
        <dbReference type="ChEBI" id="CHEBI:30616"/>
        <dbReference type="ChEBI" id="CHEBI:33019"/>
        <dbReference type="ChEBI" id="CHEBI:61963"/>
        <dbReference type="ChEBI" id="CHEBI:65315"/>
        <dbReference type="ChEBI" id="CHEBI:87170"/>
        <dbReference type="ChEBI" id="CHEBI:456215"/>
        <dbReference type="EC" id="2.8.1.13"/>
    </reaction>
</comment>
<evidence type="ECO:0000256" key="7">
    <source>
        <dbReference type="ARBA" id="ARBA00022884"/>
    </source>
</evidence>
<keyword evidence="8" id="KW-1015">Disulfide bond</keyword>
<dbReference type="GO" id="GO:0000049">
    <property type="term" value="F:tRNA binding"/>
    <property type="evidence" value="ECO:0007669"/>
    <property type="project" value="UniProtKB-KW"/>
</dbReference>
<keyword evidence="4" id="KW-0819">tRNA processing</keyword>
<evidence type="ECO:0000313" key="13">
    <source>
        <dbReference type="Proteomes" id="UP000027616"/>
    </source>
</evidence>
<dbReference type="Pfam" id="PF03054">
    <property type="entry name" value="tRNA_Me_trans"/>
    <property type="match status" value="1"/>
</dbReference>
<evidence type="ECO:0000313" key="12">
    <source>
        <dbReference type="EMBL" id="CDN30922.1"/>
    </source>
</evidence>
<keyword evidence="5" id="KW-0547">Nucleotide-binding</keyword>
<keyword evidence="3" id="KW-0808">Transferase</keyword>
<dbReference type="AlphaFoldDB" id="A0A060R742"/>
<evidence type="ECO:0000256" key="5">
    <source>
        <dbReference type="ARBA" id="ARBA00022741"/>
    </source>
</evidence>
<evidence type="ECO:0000256" key="4">
    <source>
        <dbReference type="ARBA" id="ARBA00022694"/>
    </source>
</evidence>
<proteinExistence type="predicted"/>
<name>A0A060R742_9BACT</name>
<accession>A0A060R742</accession>
<dbReference type="STRING" id="1433126.BN938_0821"/>
<dbReference type="InterPro" id="IPR004506">
    <property type="entry name" value="MnmA-like"/>
</dbReference>
<dbReference type="SUPFAM" id="SSF52402">
    <property type="entry name" value="Adenine nucleotide alpha hydrolases-like"/>
    <property type="match status" value="1"/>
</dbReference>
<feature type="domain" description="tRNA-specific 2-thiouridylase MnmA-like C-terminal" evidence="10">
    <location>
        <begin position="261"/>
        <end position="330"/>
    </location>
</feature>
<dbReference type="CDD" id="cd01998">
    <property type="entry name" value="MnmA_TRMU-like"/>
    <property type="match status" value="1"/>
</dbReference>
<dbReference type="PANTHER" id="PTHR11933">
    <property type="entry name" value="TRNA 5-METHYLAMINOMETHYL-2-THIOURIDYLATE -METHYLTRANSFERASE"/>
    <property type="match status" value="1"/>
</dbReference>
<organism evidence="12 13">
    <name type="scientific">Mucinivorans hirudinis</name>
    <dbReference type="NCBI Taxonomy" id="1433126"/>
    <lineage>
        <taxon>Bacteria</taxon>
        <taxon>Pseudomonadati</taxon>
        <taxon>Bacteroidota</taxon>
        <taxon>Bacteroidia</taxon>
        <taxon>Bacteroidales</taxon>
        <taxon>Rikenellaceae</taxon>
        <taxon>Mucinivorans</taxon>
    </lineage>
</organism>
<keyword evidence="7" id="KW-0694">RNA-binding</keyword>
<sequence>MEQVLVALSGGIDSAATALMLRDRGFHITGLYIDMVGTGASAAQRVARGLGIELVVENVEELFREQIINHTLAEHQAGRTPSPCTVCNRLIKWDVVSKVADRLGIEKFATGHYVRIINSLIHKGIDPAKDQSYYLWSVPPAILQRAITPLGDFTKKQVREYLSRHKEFEELAAGSESMSICFLGTKTYGEFLQSNLPCRAGEVVDMQGNVIGEHAGYQLYTIGQKRGFTGAGAVARIDVAANRVVTTREPLLSSRITIDDWVLHQSLGELSDISIKIRGLGRNPQSAPKSVSCVGDKMVVELAAADAFAVAAGQPLVFYRGEALLGGGIIIEA</sequence>
<evidence type="ECO:0000256" key="9">
    <source>
        <dbReference type="ARBA" id="ARBA00051542"/>
    </source>
</evidence>
<keyword evidence="13" id="KW-1185">Reference proteome</keyword>
<dbReference type="Proteomes" id="UP000027616">
    <property type="component" value="Chromosome I"/>
</dbReference>
<keyword evidence="2" id="KW-0820">tRNA-binding</keyword>
<dbReference type="GO" id="GO:0103016">
    <property type="term" value="F:tRNA-uridine 2-sulfurtransferase activity"/>
    <property type="evidence" value="ECO:0007669"/>
    <property type="project" value="UniProtKB-EC"/>
</dbReference>
<dbReference type="OrthoDB" id="9800696at2"/>
<evidence type="ECO:0000256" key="3">
    <source>
        <dbReference type="ARBA" id="ARBA00022679"/>
    </source>
</evidence>
<dbReference type="InterPro" id="IPR023382">
    <property type="entry name" value="MnmA-like_central_sf"/>
</dbReference>
<dbReference type="Pfam" id="PF20259">
    <property type="entry name" value="tRNA_Me_trans_M"/>
    <property type="match status" value="1"/>
</dbReference>
<dbReference type="InterPro" id="IPR014729">
    <property type="entry name" value="Rossmann-like_a/b/a_fold"/>
</dbReference>
<dbReference type="InterPro" id="IPR046885">
    <property type="entry name" value="MnmA-like_C"/>
</dbReference>
<dbReference type="HOGENOM" id="CLU_035188_0_0_10"/>
<dbReference type="KEGG" id="rbc:BN938_0821"/>
<dbReference type="EC" id="2.8.1.13" evidence="1"/>
<evidence type="ECO:0000259" key="11">
    <source>
        <dbReference type="Pfam" id="PF20259"/>
    </source>
</evidence>
<protein>
    <recommendedName>
        <fullName evidence="1">tRNA-uridine 2-sulfurtransferase</fullName>
        <ecNumber evidence="1">2.8.1.13</ecNumber>
    </recommendedName>
</protein>
<gene>
    <name evidence="12" type="ORF">BN938_0821</name>
</gene>
<evidence type="ECO:0000259" key="10">
    <source>
        <dbReference type="Pfam" id="PF20258"/>
    </source>
</evidence>
<dbReference type="eggNOG" id="COG0482">
    <property type="taxonomic scope" value="Bacteria"/>
</dbReference>
<feature type="domain" description="tRNA-specific 2-thiouridylase MnmA-like central" evidence="11">
    <location>
        <begin position="190"/>
        <end position="231"/>
    </location>
</feature>
<dbReference type="Gene3D" id="2.40.30.10">
    <property type="entry name" value="Translation factors"/>
    <property type="match status" value="1"/>
</dbReference>
<dbReference type="Gene3D" id="2.30.30.280">
    <property type="entry name" value="Adenine nucleotide alpha hydrolases-like domains"/>
    <property type="match status" value="1"/>
</dbReference>
<dbReference type="Gene3D" id="3.40.50.620">
    <property type="entry name" value="HUPs"/>
    <property type="match status" value="1"/>
</dbReference>
<dbReference type="GO" id="GO:0002143">
    <property type="term" value="P:tRNA wobble position uridine thiolation"/>
    <property type="evidence" value="ECO:0007669"/>
    <property type="project" value="TreeGrafter"/>
</dbReference>
<dbReference type="EMBL" id="HG934468">
    <property type="protein sequence ID" value="CDN30922.1"/>
    <property type="molecule type" value="Genomic_DNA"/>
</dbReference>
<keyword evidence="6" id="KW-0067">ATP-binding</keyword>
<reference evidence="12 13" key="1">
    <citation type="journal article" date="2015" name="Genome Announc.">
        <title>Complete Genome Sequence of the Novel Leech Symbiont Mucinivorans hirudinis M3T.</title>
        <authorList>
            <person name="Nelson M.C."/>
            <person name="Bomar L."/>
            <person name="Graf J."/>
        </authorList>
    </citation>
    <scope>NUCLEOTIDE SEQUENCE [LARGE SCALE GENOMIC DNA]</scope>
    <source>
        <strain evidence="13">M3</strain>
    </source>
</reference>